<dbReference type="InterPro" id="IPR037257">
    <property type="entry name" value="T2SS_E_N_sf"/>
</dbReference>
<evidence type="ECO:0000259" key="4">
    <source>
        <dbReference type="Pfam" id="PF00437"/>
    </source>
</evidence>
<dbReference type="SUPFAM" id="SSF160246">
    <property type="entry name" value="EspE N-terminal domain-like"/>
    <property type="match status" value="1"/>
</dbReference>
<evidence type="ECO:0000259" key="5">
    <source>
        <dbReference type="Pfam" id="PF05157"/>
    </source>
</evidence>
<dbReference type="Pfam" id="PF05157">
    <property type="entry name" value="MshEN"/>
    <property type="match status" value="1"/>
</dbReference>
<dbReference type="InterPro" id="IPR007831">
    <property type="entry name" value="T2SS_GspE_N"/>
</dbReference>
<dbReference type="EMBL" id="VBAP01000006">
    <property type="protein sequence ID" value="TMI77109.1"/>
    <property type="molecule type" value="Genomic_DNA"/>
</dbReference>
<sequence length="323" mass="36871">MSSPARQRFSPLPFSFFPLPRRFHMVESSPARRRRQLGELLLKEHLVTPDQLNRALEIHRATGERLGRVLLDMGVVDQEHVARLLSQQIGIEFMHLTGQSLREDVLEMLPATLASRLQAVPVAKDNGVLTVAMVDPLDVVAIDDIRRHTGLDVKVAVITTQDFQYALNQYPALDVAEELVRDLPRPQVIDEEISLERLRRLAEEQPVVRLVNRLVEEAVRKRSSDIHIEPQERHIRIRYRIDGVLLTRGSLPEYVQAQVVSRIKIMANMDIAERRVPQDGSFQTRVDGRAIDVRVSTIPSFYGEKAVLRLLDKSAPIYDLDKL</sequence>
<evidence type="ECO:0000256" key="1">
    <source>
        <dbReference type="ARBA" id="ARBA00006611"/>
    </source>
</evidence>
<dbReference type="InterPro" id="IPR001482">
    <property type="entry name" value="T2SS/T4SS_dom"/>
</dbReference>
<dbReference type="InterPro" id="IPR027417">
    <property type="entry name" value="P-loop_NTPase"/>
</dbReference>
<dbReference type="GO" id="GO:0016887">
    <property type="term" value="F:ATP hydrolysis activity"/>
    <property type="evidence" value="ECO:0007669"/>
    <property type="project" value="TreeGrafter"/>
</dbReference>
<dbReference type="Pfam" id="PF00437">
    <property type="entry name" value="T2SSE"/>
    <property type="match status" value="1"/>
</dbReference>
<keyword evidence="3" id="KW-0067">ATP-binding</keyword>
<reference evidence="6 7" key="1">
    <citation type="journal article" date="2019" name="Nat. Microbiol.">
        <title>Mediterranean grassland soil C-N compound turnover is dependent on rainfall and depth, and is mediated by genomically divergent microorganisms.</title>
        <authorList>
            <person name="Diamond S."/>
            <person name="Andeer P.F."/>
            <person name="Li Z."/>
            <person name="Crits-Christoph A."/>
            <person name="Burstein D."/>
            <person name="Anantharaman K."/>
            <person name="Lane K.R."/>
            <person name="Thomas B.C."/>
            <person name="Pan C."/>
            <person name="Northen T.R."/>
            <person name="Banfield J.F."/>
        </authorList>
    </citation>
    <scope>NUCLEOTIDE SEQUENCE [LARGE SCALE GENOMIC DNA]</scope>
    <source>
        <strain evidence="6">NP_8</strain>
    </source>
</reference>
<organism evidence="6 7">
    <name type="scientific">Candidatus Segetimicrobium genomatis</name>
    <dbReference type="NCBI Taxonomy" id="2569760"/>
    <lineage>
        <taxon>Bacteria</taxon>
        <taxon>Bacillati</taxon>
        <taxon>Candidatus Sysuimicrobiota</taxon>
        <taxon>Candidatus Sysuimicrobiia</taxon>
        <taxon>Candidatus Sysuimicrobiales</taxon>
        <taxon>Candidatus Segetimicrobiaceae</taxon>
        <taxon>Candidatus Segetimicrobium</taxon>
    </lineage>
</organism>
<evidence type="ECO:0000256" key="2">
    <source>
        <dbReference type="ARBA" id="ARBA00022741"/>
    </source>
</evidence>
<name>A0A537J0N7_9BACT</name>
<evidence type="ECO:0000313" key="6">
    <source>
        <dbReference type="EMBL" id="TMI77109.1"/>
    </source>
</evidence>
<accession>A0A537J0N7</accession>
<gene>
    <name evidence="6" type="ORF">E6H05_00995</name>
</gene>
<dbReference type="FunFam" id="3.30.450.90:FF:000001">
    <property type="entry name" value="Type II secretion system ATPase GspE"/>
    <property type="match status" value="1"/>
</dbReference>
<feature type="domain" description="Type II secretion system protein GspE N-terminal" evidence="5">
    <location>
        <begin position="90"/>
        <end position="173"/>
    </location>
</feature>
<feature type="domain" description="Bacterial type II secretion system protein E" evidence="4">
    <location>
        <begin position="202"/>
        <end position="323"/>
    </location>
</feature>
<feature type="non-terminal residue" evidence="6">
    <location>
        <position position="323"/>
    </location>
</feature>
<dbReference type="Gene3D" id="3.30.300.160">
    <property type="entry name" value="Type II secretion system, protein E, N-terminal domain"/>
    <property type="match status" value="1"/>
</dbReference>
<dbReference type="GO" id="GO:0005524">
    <property type="term" value="F:ATP binding"/>
    <property type="evidence" value="ECO:0007669"/>
    <property type="project" value="UniProtKB-KW"/>
</dbReference>
<keyword evidence="2" id="KW-0547">Nucleotide-binding</keyword>
<dbReference type="Proteomes" id="UP000318834">
    <property type="component" value="Unassembled WGS sequence"/>
</dbReference>
<dbReference type="PANTHER" id="PTHR30258">
    <property type="entry name" value="TYPE II SECRETION SYSTEM PROTEIN GSPE-RELATED"/>
    <property type="match status" value="1"/>
</dbReference>
<dbReference type="Gene3D" id="3.30.450.90">
    <property type="match status" value="1"/>
</dbReference>
<dbReference type="PANTHER" id="PTHR30258:SF1">
    <property type="entry name" value="PROTEIN TRANSPORT PROTEIN HOFB HOMOLOG"/>
    <property type="match status" value="1"/>
</dbReference>
<comment type="similarity">
    <text evidence="1">Belongs to the GSP E family.</text>
</comment>
<dbReference type="SUPFAM" id="SSF52540">
    <property type="entry name" value="P-loop containing nucleoside triphosphate hydrolases"/>
    <property type="match status" value="1"/>
</dbReference>
<dbReference type="GO" id="GO:0005886">
    <property type="term" value="C:plasma membrane"/>
    <property type="evidence" value="ECO:0007669"/>
    <property type="project" value="TreeGrafter"/>
</dbReference>
<evidence type="ECO:0000256" key="3">
    <source>
        <dbReference type="ARBA" id="ARBA00022840"/>
    </source>
</evidence>
<comment type="caution">
    <text evidence="6">The sequence shown here is derived from an EMBL/GenBank/DDBJ whole genome shotgun (WGS) entry which is preliminary data.</text>
</comment>
<proteinExistence type="inferred from homology"/>
<evidence type="ECO:0000313" key="7">
    <source>
        <dbReference type="Proteomes" id="UP000318834"/>
    </source>
</evidence>
<protein>
    <submittedName>
        <fullName evidence="6">Type II secretion system protein GspE</fullName>
    </submittedName>
</protein>
<dbReference type="AlphaFoldDB" id="A0A537J0N7"/>